<sequence length="380" mass="41177">MSILSLQSPPFFAVPPRASADSDSELYSVVMVDIAIALSINDNQRRLWTTHGGPNWLSRGCRIGIVKPSGARVRGARAGHRRGGFDARCHTPAPMDAAQPDVTLWVTVSFAAQKIPVRLSADASRQALYEAKRRGRNCVVVRPLRQSDSEGTSMGKRIATMPSLLLTVSMSLSGAAQAQQSLRVDLQLEPPHLDPRARLATTAETVHRNVFQGLTRIDRHGDVQPGLAEHWNVSEDGLRLSLAATQGMLPRWNRFDAEVAAYSLQRLLSERQAILSGCSIGPYVRWRSPAPTKSCSISSQPNSLLPFRLGFSAAVMVHPDSVHTNVTRRGPGPTCSRVGAWLGVAWRPSPVTGAGHRPSSTPPSPTPAIVWSWKAVPPKG</sequence>
<feature type="region of interest" description="Disordered" evidence="1">
    <location>
        <begin position="352"/>
        <end position="380"/>
    </location>
</feature>
<comment type="caution">
    <text evidence="2">The sequence shown here is derived from an EMBL/GenBank/DDBJ whole genome shotgun (WGS) entry which is preliminary data.</text>
</comment>
<dbReference type="EMBL" id="RXHI01000013">
    <property type="protein sequence ID" value="RUA22619.1"/>
    <property type="molecule type" value="Genomic_DNA"/>
</dbReference>
<dbReference type="Gene3D" id="3.40.190.10">
    <property type="entry name" value="Periplasmic binding protein-like II"/>
    <property type="match status" value="1"/>
</dbReference>
<name>A0A3S0R537_9GAMM</name>
<organism evidence="2">
    <name type="scientific">Billgrantia gudaonensis</name>
    <dbReference type="NCBI Taxonomy" id="376427"/>
    <lineage>
        <taxon>Bacteria</taxon>
        <taxon>Pseudomonadati</taxon>
        <taxon>Pseudomonadota</taxon>
        <taxon>Gammaproteobacteria</taxon>
        <taxon>Oceanospirillales</taxon>
        <taxon>Halomonadaceae</taxon>
        <taxon>Billgrantia</taxon>
    </lineage>
</organism>
<dbReference type="AlphaFoldDB" id="A0A3S0R537"/>
<gene>
    <name evidence="2" type="ORF">DSL92_04880</name>
</gene>
<protein>
    <submittedName>
        <fullName evidence="2">Uncharacterized protein</fullName>
    </submittedName>
</protein>
<reference evidence="2" key="1">
    <citation type="submission" date="2018-12" db="EMBL/GenBank/DDBJ databases">
        <authorList>
            <person name="Jadhav K."/>
            <person name="Kushwaha B."/>
            <person name="Jadhav I."/>
        </authorList>
    </citation>
    <scope>NUCLEOTIDE SEQUENCE [LARGE SCALE GENOMIC DNA]</scope>
    <source>
        <strain evidence="2">SBS 10</strain>
    </source>
</reference>
<proteinExistence type="predicted"/>
<evidence type="ECO:0000256" key="1">
    <source>
        <dbReference type="SAM" id="MobiDB-lite"/>
    </source>
</evidence>
<evidence type="ECO:0000313" key="2">
    <source>
        <dbReference type="EMBL" id="RUA22619.1"/>
    </source>
</evidence>
<accession>A0A3S0R537</accession>
<dbReference type="SUPFAM" id="SSF53850">
    <property type="entry name" value="Periplasmic binding protein-like II"/>
    <property type="match status" value="1"/>
</dbReference>